<protein>
    <submittedName>
        <fullName evidence="1">Uncharacterized protein</fullName>
    </submittedName>
</protein>
<evidence type="ECO:0000313" key="2">
    <source>
        <dbReference type="Proteomes" id="UP000052978"/>
    </source>
</evidence>
<gene>
    <name evidence="1" type="ORF">D623_10028881</name>
</gene>
<organism evidence="1 2">
    <name type="scientific">Myotis brandtii</name>
    <name type="common">Brandt's bat</name>
    <dbReference type="NCBI Taxonomy" id="109478"/>
    <lineage>
        <taxon>Eukaryota</taxon>
        <taxon>Metazoa</taxon>
        <taxon>Chordata</taxon>
        <taxon>Craniata</taxon>
        <taxon>Vertebrata</taxon>
        <taxon>Euteleostomi</taxon>
        <taxon>Mammalia</taxon>
        <taxon>Eutheria</taxon>
        <taxon>Laurasiatheria</taxon>
        <taxon>Chiroptera</taxon>
        <taxon>Yangochiroptera</taxon>
        <taxon>Vespertilionidae</taxon>
        <taxon>Myotis</taxon>
    </lineage>
</organism>
<keyword evidence="2" id="KW-1185">Reference proteome</keyword>
<accession>S7MX39</accession>
<reference evidence="1 2" key="1">
    <citation type="journal article" date="2013" name="Nat. Commun.">
        <title>Genome analysis reveals insights into physiology and longevity of the Brandt's bat Myotis brandtii.</title>
        <authorList>
            <person name="Seim I."/>
            <person name="Fang X."/>
            <person name="Xiong Z."/>
            <person name="Lobanov A.V."/>
            <person name="Huang Z."/>
            <person name="Ma S."/>
            <person name="Feng Y."/>
            <person name="Turanov A.A."/>
            <person name="Zhu Y."/>
            <person name="Lenz T.L."/>
            <person name="Gerashchenko M.V."/>
            <person name="Fan D."/>
            <person name="Hee Yim S."/>
            <person name="Yao X."/>
            <person name="Jordan D."/>
            <person name="Xiong Y."/>
            <person name="Ma Y."/>
            <person name="Lyapunov A.N."/>
            <person name="Chen G."/>
            <person name="Kulakova O.I."/>
            <person name="Sun Y."/>
            <person name="Lee S.G."/>
            <person name="Bronson R.T."/>
            <person name="Moskalev A.A."/>
            <person name="Sunyaev S.R."/>
            <person name="Zhang G."/>
            <person name="Krogh A."/>
            <person name="Wang J."/>
            <person name="Gladyshev V.N."/>
        </authorList>
    </citation>
    <scope>NUCLEOTIDE SEQUENCE [LARGE SCALE GENOMIC DNA]</scope>
</reference>
<dbReference type="EMBL" id="KE162671">
    <property type="protein sequence ID" value="EPQ09191.1"/>
    <property type="molecule type" value="Genomic_DNA"/>
</dbReference>
<sequence>MEADQDDMTVSLSVVLSLAVLLPNCSCWLLPAKSASASRVSKMKGLESTEDNPEGLDFCPGAHTWDRAVLPLHMELCPAALEWKGFGEIFYQATTI</sequence>
<dbReference type="Proteomes" id="UP000052978">
    <property type="component" value="Unassembled WGS sequence"/>
</dbReference>
<proteinExistence type="predicted"/>
<dbReference type="AlphaFoldDB" id="S7MX39"/>
<name>S7MX39_MYOBR</name>
<evidence type="ECO:0000313" key="1">
    <source>
        <dbReference type="EMBL" id="EPQ09191.1"/>
    </source>
</evidence>